<evidence type="ECO:0000256" key="6">
    <source>
        <dbReference type="ARBA" id="ARBA00023136"/>
    </source>
</evidence>
<dbReference type="EMBL" id="HG002195">
    <property type="protein sequence ID" value="CDF40524.1"/>
    <property type="molecule type" value="Genomic_DNA"/>
</dbReference>
<gene>
    <name evidence="8" type="ORF">CHC_T00007239001</name>
</gene>
<dbReference type="GO" id="GO:0016020">
    <property type="term" value="C:membrane"/>
    <property type="evidence" value="ECO:0007669"/>
    <property type="project" value="UniProtKB-SubCell"/>
</dbReference>
<evidence type="ECO:0000256" key="1">
    <source>
        <dbReference type="ARBA" id="ARBA00004141"/>
    </source>
</evidence>
<evidence type="ECO:0000256" key="7">
    <source>
        <dbReference type="RuleBase" id="RU363079"/>
    </source>
</evidence>
<keyword evidence="4" id="KW-0732">Signal</keyword>
<dbReference type="KEGG" id="ccp:CHC_T00007239001"/>
<dbReference type="InterPro" id="IPR004240">
    <property type="entry name" value="EMP70"/>
</dbReference>
<dbReference type="OMA" id="GCYTFRN"/>
<dbReference type="PANTHER" id="PTHR10766">
    <property type="entry name" value="TRANSMEMBRANE 9 SUPERFAMILY PROTEIN"/>
    <property type="match status" value="1"/>
</dbReference>
<dbReference type="OrthoDB" id="1666796at2759"/>
<reference evidence="9" key="1">
    <citation type="journal article" date="2013" name="Proc. Natl. Acad. Sci. U.S.A.">
        <title>Genome structure and metabolic features in the red seaweed Chondrus crispus shed light on evolution of the Archaeplastida.</title>
        <authorList>
            <person name="Collen J."/>
            <person name="Porcel B."/>
            <person name="Carre W."/>
            <person name="Ball S.G."/>
            <person name="Chaparro C."/>
            <person name="Tonon T."/>
            <person name="Barbeyron T."/>
            <person name="Michel G."/>
            <person name="Noel B."/>
            <person name="Valentin K."/>
            <person name="Elias M."/>
            <person name="Artiguenave F."/>
            <person name="Arun A."/>
            <person name="Aury J.M."/>
            <person name="Barbosa-Neto J.F."/>
            <person name="Bothwell J.H."/>
            <person name="Bouget F.Y."/>
            <person name="Brillet L."/>
            <person name="Cabello-Hurtado F."/>
            <person name="Capella-Gutierrez S."/>
            <person name="Charrier B."/>
            <person name="Cladiere L."/>
            <person name="Cock J.M."/>
            <person name="Coelho S.M."/>
            <person name="Colleoni C."/>
            <person name="Czjzek M."/>
            <person name="Da Silva C."/>
            <person name="Delage L."/>
            <person name="Denoeud F."/>
            <person name="Deschamps P."/>
            <person name="Dittami S.M."/>
            <person name="Gabaldon T."/>
            <person name="Gachon C.M."/>
            <person name="Groisillier A."/>
            <person name="Herve C."/>
            <person name="Jabbari K."/>
            <person name="Katinka M."/>
            <person name="Kloareg B."/>
            <person name="Kowalczyk N."/>
            <person name="Labadie K."/>
            <person name="Leblanc C."/>
            <person name="Lopez P.J."/>
            <person name="McLachlan D.H."/>
            <person name="Meslet-Cladiere L."/>
            <person name="Moustafa A."/>
            <person name="Nehr Z."/>
            <person name="Nyvall Collen P."/>
            <person name="Panaud O."/>
            <person name="Partensky F."/>
            <person name="Poulain J."/>
            <person name="Rensing S.A."/>
            <person name="Rousvoal S."/>
            <person name="Samson G."/>
            <person name="Symeonidi A."/>
            <person name="Weissenbach J."/>
            <person name="Zambounis A."/>
            <person name="Wincker P."/>
            <person name="Boyen C."/>
        </authorList>
    </citation>
    <scope>NUCLEOTIDE SEQUENCE [LARGE SCALE GENOMIC DNA]</scope>
    <source>
        <strain evidence="9">cv. Stackhouse</strain>
    </source>
</reference>
<keyword evidence="5 7" id="KW-1133">Transmembrane helix</keyword>
<dbReference type="PANTHER" id="PTHR10766:SF111">
    <property type="entry name" value="TRANSMEMBRANE 9 SUPERFAMILY MEMBER 2"/>
    <property type="match status" value="1"/>
</dbReference>
<feature type="transmembrane region" description="Helical" evidence="7">
    <location>
        <begin position="501"/>
        <end position="527"/>
    </location>
</feature>
<evidence type="ECO:0000256" key="3">
    <source>
        <dbReference type="ARBA" id="ARBA00022692"/>
    </source>
</evidence>
<proteinExistence type="inferred from homology"/>
<evidence type="ECO:0000256" key="4">
    <source>
        <dbReference type="ARBA" id="ARBA00022729"/>
    </source>
</evidence>
<keyword evidence="9" id="KW-1185">Reference proteome</keyword>
<sequence>MNTPRRHRCVTATALLAAVLSVAPAFYLPGIASINYEEGEKLDVMANKLTSPKNKLPYDYYSLPFCGSDNKKDHRSKPVNLGQVLMGDRMKPTDYDFRMKTPMQCKVLCERKFTAEQIRLLRTRIVQEYAVRLNLDNMPVVIKGHTRAHRPAFRFGYDIGRSESDGKLFINNHLKFKVLFNNPKASGSGFESVPDIDAVSSEGYRVVGFEVEPYSIKHVVADSKPTKESCPVSDAMEPMEITPDTPVLFTYDVDFIESSHRWATRWDNLLEANPELKQIQWFSIVNSLMISLFLTALVGTVMLRTVLRDFSRYNALEEEDEEDVTGWKLVHGDVFRTPKYPVLLSIFCGSGSQTLWMSTILLLFALLGFLSPAYRGGLITTMLSLWVLASSICGYSSARVYASFENGQSRKLVTLGSAFLFPSLAFTLFFVLNLFVWGSGSSGAVPFTTLLVLLFMWFGISVPLVFAGAYIGYKTKPYEFPTRTNQIPRQIPASPLNIPQAAYVVLAGVLPFGTVFMELVFILNSIWQNQILYLFGMLSIVFAILVVTCAEMSIVFTYLTLAAERWTWWWQAFGGSASAGMYMFLYSLYYIGSQAAQDHMPLVSTMMFVTYSLVVSVAFALMCGAVGFFSSFWFVRKIYSNIRVD</sequence>
<dbReference type="AlphaFoldDB" id="R7QQY9"/>
<evidence type="ECO:0000256" key="2">
    <source>
        <dbReference type="ARBA" id="ARBA00005227"/>
    </source>
</evidence>
<accession>R7QQY9</accession>
<feature type="transmembrane region" description="Helical" evidence="7">
    <location>
        <begin position="611"/>
        <end position="635"/>
    </location>
</feature>
<feature type="transmembrane region" description="Helical" evidence="7">
    <location>
        <begin position="450"/>
        <end position="473"/>
    </location>
</feature>
<feature type="transmembrane region" description="Helical" evidence="7">
    <location>
        <begin position="342"/>
        <end position="370"/>
    </location>
</feature>
<feature type="transmembrane region" description="Helical" evidence="7">
    <location>
        <begin position="281"/>
        <end position="303"/>
    </location>
</feature>
<feature type="transmembrane region" description="Helical" evidence="7">
    <location>
        <begin position="419"/>
        <end position="438"/>
    </location>
</feature>
<dbReference type="Gramene" id="CDF40524">
    <property type="protein sequence ID" value="CDF40524"/>
    <property type="gene ID" value="CHC_T00007239001"/>
</dbReference>
<dbReference type="Proteomes" id="UP000012073">
    <property type="component" value="Unassembled WGS sequence"/>
</dbReference>
<dbReference type="PhylomeDB" id="R7QQY9"/>
<keyword evidence="6 7" id="KW-0472">Membrane</keyword>
<organism evidence="8 9">
    <name type="scientific">Chondrus crispus</name>
    <name type="common">Carrageen Irish moss</name>
    <name type="synonym">Polymorpha crispa</name>
    <dbReference type="NCBI Taxonomy" id="2769"/>
    <lineage>
        <taxon>Eukaryota</taxon>
        <taxon>Rhodophyta</taxon>
        <taxon>Florideophyceae</taxon>
        <taxon>Rhodymeniophycidae</taxon>
        <taxon>Gigartinales</taxon>
        <taxon>Gigartinaceae</taxon>
        <taxon>Chondrus</taxon>
    </lineage>
</organism>
<evidence type="ECO:0000256" key="5">
    <source>
        <dbReference type="ARBA" id="ARBA00022989"/>
    </source>
</evidence>
<feature type="transmembrane region" description="Helical" evidence="7">
    <location>
        <begin position="568"/>
        <end position="591"/>
    </location>
</feature>
<keyword evidence="3 7" id="KW-0812">Transmembrane</keyword>
<name>R7QQY9_CHOCR</name>
<comment type="subcellular location">
    <subcellularLocation>
        <location evidence="1">Membrane</location>
        <topology evidence="1">Multi-pass membrane protein</topology>
    </subcellularLocation>
</comment>
<protein>
    <recommendedName>
        <fullName evidence="7">Transmembrane 9 superfamily member</fullName>
    </recommendedName>
</protein>
<feature type="transmembrane region" description="Helical" evidence="7">
    <location>
        <begin position="376"/>
        <end position="398"/>
    </location>
</feature>
<dbReference type="GO" id="GO:0005737">
    <property type="term" value="C:cytoplasm"/>
    <property type="evidence" value="ECO:0007669"/>
    <property type="project" value="UniProtKB-ARBA"/>
</dbReference>
<comment type="similarity">
    <text evidence="2 7">Belongs to the nonaspanin (TM9SF) (TC 9.A.2) family.</text>
</comment>
<dbReference type="Pfam" id="PF02990">
    <property type="entry name" value="EMP70"/>
    <property type="match status" value="1"/>
</dbReference>
<dbReference type="GO" id="GO:0072657">
    <property type="term" value="P:protein localization to membrane"/>
    <property type="evidence" value="ECO:0007669"/>
    <property type="project" value="TreeGrafter"/>
</dbReference>
<evidence type="ECO:0000313" key="8">
    <source>
        <dbReference type="EMBL" id="CDF40524.1"/>
    </source>
</evidence>
<evidence type="ECO:0000313" key="9">
    <source>
        <dbReference type="Proteomes" id="UP000012073"/>
    </source>
</evidence>
<feature type="transmembrane region" description="Helical" evidence="7">
    <location>
        <begin position="533"/>
        <end position="561"/>
    </location>
</feature>
<dbReference type="RefSeq" id="XP_005710818.1">
    <property type="nucleotide sequence ID" value="XM_005710761.1"/>
</dbReference>
<dbReference type="GeneID" id="17318532"/>